<dbReference type="Proteomes" id="UP000198797">
    <property type="component" value="Unassembled WGS sequence"/>
</dbReference>
<organism evidence="4 5">
    <name type="scientific">Micromonospora matsumotoense</name>
    <dbReference type="NCBI Taxonomy" id="121616"/>
    <lineage>
        <taxon>Bacteria</taxon>
        <taxon>Bacillati</taxon>
        <taxon>Actinomycetota</taxon>
        <taxon>Actinomycetes</taxon>
        <taxon>Micromonosporales</taxon>
        <taxon>Micromonosporaceae</taxon>
        <taxon>Micromonospora</taxon>
    </lineage>
</organism>
<keyword evidence="5" id="KW-1185">Reference proteome</keyword>
<evidence type="ECO:0000259" key="3">
    <source>
        <dbReference type="Pfam" id="PF07811"/>
    </source>
</evidence>
<proteinExistence type="predicted"/>
<feature type="domain" description="TadE-like" evidence="3">
    <location>
        <begin position="61"/>
        <end position="97"/>
    </location>
</feature>
<accession>A0A1C5ALG3</accession>
<dbReference type="Pfam" id="PF07811">
    <property type="entry name" value="TadE"/>
    <property type="match status" value="1"/>
</dbReference>
<evidence type="ECO:0000313" key="4">
    <source>
        <dbReference type="EMBL" id="SCF45956.1"/>
    </source>
</evidence>
<evidence type="ECO:0000256" key="2">
    <source>
        <dbReference type="SAM" id="Phobius"/>
    </source>
</evidence>
<protein>
    <submittedName>
        <fullName evidence="4">TadE-like protein</fullName>
    </submittedName>
</protein>
<feature type="region of interest" description="Disordered" evidence="1">
    <location>
        <begin position="15"/>
        <end position="38"/>
    </location>
</feature>
<reference evidence="5" key="1">
    <citation type="submission" date="2016-06" db="EMBL/GenBank/DDBJ databases">
        <authorList>
            <person name="Varghese N."/>
            <person name="Submissions Spin"/>
        </authorList>
    </citation>
    <scope>NUCLEOTIDE SEQUENCE [LARGE SCALE GENOMIC DNA]</scope>
    <source>
        <strain evidence="5">DSM 44100</strain>
    </source>
</reference>
<keyword evidence="2" id="KW-1133">Transmembrane helix</keyword>
<dbReference type="EMBL" id="FMCU01000019">
    <property type="protein sequence ID" value="SCF45956.1"/>
    <property type="molecule type" value="Genomic_DNA"/>
</dbReference>
<sequence length="173" mass="18243">MIRLPLTCARRDRAATTAQSRCEPLRAPEAGRRGPTGVRTAVRAARRRLTAGGTDRGANPVELAVVMPAVLVLLFGSIQIAAWFVARSTAMHAAQSGVNAQRVLDAPAGAGEARARRFLGAAGDWLVGARTTCATTATEVTCTVTGKSLSVIPAVRFDVRQTAHGTVERWTNP</sequence>
<evidence type="ECO:0000313" key="5">
    <source>
        <dbReference type="Proteomes" id="UP000198797"/>
    </source>
</evidence>
<dbReference type="InterPro" id="IPR012495">
    <property type="entry name" value="TadE-like_dom"/>
</dbReference>
<dbReference type="STRING" id="121616.GA0070216_11925"/>
<feature type="compositionally biased region" description="Basic and acidic residues" evidence="1">
    <location>
        <begin position="23"/>
        <end position="32"/>
    </location>
</feature>
<keyword evidence="2" id="KW-0472">Membrane</keyword>
<evidence type="ECO:0000256" key="1">
    <source>
        <dbReference type="SAM" id="MobiDB-lite"/>
    </source>
</evidence>
<keyword evidence="2" id="KW-0812">Transmembrane</keyword>
<name>A0A1C5ALG3_9ACTN</name>
<feature type="transmembrane region" description="Helical" evidence="2">
    <location>
        <begin position="63"/>
        <end position="86"/>
    </location>
</feature>
<dbReference type="AlphaFoldDB" id="A0A1C5ALG3"/>
<gene>
    <name evidence="4" type="ORF">GA0070216_11925</name>
</gene>